<dbReference type="AlphaFoldDB" id="A0AAE0GAL7"/>
<dbReference type="Proteomes" id="UP001190700">
    <property type="component" value="Unassembled WGS sequence"/>
</dbReference>
<organism evidence="1 2">
    <name type="scientific">Cymbomonas tetramitiformis</name>
    <dbReference type="NCBI Taxonomy" id="36881"/>
    <lineage>
        <taxon>Eukaryota</taxon>
        <taxon>Viridiplantae</taxon>
        <taxon>Chlorophyta</taxon>
        <taxon>Pyramimonadophyceae</taxon>
        <taxon>Pyramimonadales</taxon>
        <taxon>Pyramimonadaceae</taxon>
        <taxon>Cymbomonas</taxon>
    </lineage>
</organism>
<name>A0AAE0GAL7_9CHLO</name>
<proteinExistence type="predicted"/>
<dbReference type="EMBL" id="LGRX02008108">
    <property type="protein sequence ID" value="KAK3273936.1"/>
    <property type="molecule type" value="Genomic_DNA"/>
</dbReference>
<reference evidence="1 2" key="1">
    <citation type="journal article" date="2015" name="Genome Biol. Evol.">
        <title>Comparative Genomics of a Bacterivorous Green Alga Reveals Evolutionary Causalities and Consequences of Phago-Mixotrophic Mode of Nutrition.</title>
        <authorList>
            <person name="Burns J.A."/>
            <person name="Paasch A."/>
            <person name="Narechania A."/>
            <person name="Kim E."/>
        </authorList>
    </citation>
    <scope>NUCLEOTIDE SEQUENCE [LARGE SCALE GENOMIC DNA]</scope>
    <source>
        <strain evidence="1 2">PLY_AMNH</strain>
    </source>
</reference>
<sequence>MLRGGEGSGVGMFTFSMGRFATDDGTRTKGAEQGQARIQHVRVAVVTEHVTLAVVIEHVTLAVVIEHVTLAVVTELVTKDRAR</sequence>
<evidence type="ECO:0000313" key="1">
    <source>
        <dbReference type="EMBL" id="KAK3273936.1"/>
    </source>
</evidence>
<gene>
    <name evidence="1" type="ORF">CYMTET_17850</name>
</gene>
<accession>A0AAE0GAL7</accession>
<evidence type="ECO:0000313" key="2">
    <source>
        <dbReference type="Proteomes" id="UP001190700"/>
    </source>
</evidence>
<comment type="caution">
    <text evidence="1">The sequence shown here is derived from an EMBL/GenBank/DDBJ whole genome shotgun (WGS) entry which is preliminary data.</text>
</comment>
<keyword evidence="2" id="KW-1185">Reference proteome</keyword>
<protein>
    <submittedName>
        <fullName evidence="1">Uncharacterized protein</fullName>
    </submittedName>
</protein>